<dbReference type="InParanoid" id="A0A3P8VKV2"/>
<feature type="region of interest" description="Disordered" evidence="1">
    <location>
        <begin position="89"/>
        <end position="114"/>
    </location>
</feature>
<feature type="region of interest" description="Disordered" evidence="1">
    <location>
        <begin position="57"/>
        <end position="76"/>
    </location>
</feature>
<dbReference type="GeneTree" id="ENSGT01030000234915"/>
<sequence>VHGHQQSRRGHKDQLKAPQTDVGHRKEVVVADILAAWLLSVAGEVGLLVSPDALCCQDQDGDAEDEEDREPDLSQTGGVFVYTSQLGVQRPPTHFGKEDSLRGKGDLGRETVES</sequence>
<reference evidence="2" key="2">
    <citation type="submission" date="2025-08" db="UniProtKB">
        <authorList>
            <consortium name="Ensembl"/>
        </authorList>
    </citation>
    <scope>IDENTIFICATION</scope>
</reference>
<feature type="compositionally biased region" description="Basic and acidic residues" evidence="1">
    <location>
        <begin position="95"/>
        <end position="114"/>
    </location>
</feature>
<evidence type="ECO:0000313" key="3">
    <source>
        <dbReference type="Proteomes" id="UP000265120"/>
    </source>
</evidence>
<organism evidence="2 3">
    <name type="scientific">Cynoglossus semilaevis</name>
    <name type="common">Tongue sole</name>
    <dbReference type="NCBI Taxonomy" id="244447"/>
    <lineage>
        <taxon>Eukaryota</taxon>
        <taxon>Metazoa</taxon>
        <taxon>Chordata</taxon>
        <taxon>Craniata</taxon>
        <taxon>Vertebrata</taxon>
        <taxon>Euteleostomi</taxon>
        <taxon>Actinopterygii</taxon>
        <taxon>Neopterygii</taxon>
        <taxon>Teleostei</taxon>
        <taxon>Neoteleostei</taxon>
        <taxon>Acanthomorphata</taxon>
        <taxon>Carangaria</taxon>
        <taxon>Pleuronectiformes</taxon>
        <taxon>Pleuronectoidei</taxon>
        <taxon>Cynoglossidae</taxon>
        <taxon>Cynoglossinae</taxon>
        <taxon>Cynoglossus</taxon>
    </lineage>
</organism>
<accession>A0A3P8VKV2</accession>
<reference evidence="2 3" key="1">
    <citation type="journal article" date="2014" name="Nat. Genet.">
        <title>Whole-genome sequence of a flatfish provides insights into ZW sex chromosome evolution and adaptation to a benthic lifestyle.</title>
        <authorList>
            <person name="Chen S."/>
            <person name="Zhang G."/>
            <person name="Shao C."/>
            <person name="Huang Q."/>
            <person name="Liu G."/>
            <person name="Zhang P."/>
            <person name="Song W."/>
            <person name="An N."/>
            <person name="Chalopin D."/>
            <person name="Volff J.N."/>
            <person name="Hong Y."/>
            <person name="Li Q."/>
            <person name="Sha Z."/>
            <person name="Zhou H."/>
            <person name="Xie M."/>
            <person name="Yu Q."/>
            <person name="Liu Y."/>
            <person name="Xiang H."/>
            <person name="Wang N."/>
            <person name="Wu K."/>
            <person name="Yang C."/>
            <person name="Zhou Q."/>
            <person name="Liao X."/>
            <person name="Yang L."/>
            <person name="Hu Q."/>
            <person name="Zhang J."/>
            <person name="Meng L."/>
            <person name="Jin L."/>
            <person name="Tian Y."/>
            <person name="Lian J."/>
            <person name="Yang J."/>
            <person name="Miao G."/>
            <person name="Liu S."/>
            <person name="Liang Z."/>
            <person name="Yan F."/>
            <person name="Li Y."/>
            <person name="Sun B."/>
            <person name="Zhang H."/>
            <person name="Zhang J."/>
            <person name="Zhu Y."/>
            <person name="Du M."/>
            <person name="Zhao Y."/>
            <person name="Schartl M."/>
            <person name="Tang Q."/>
            <person name="Wang J."/>
        </authorList>
    </citation>
    <scope>NUCLEOTIDE SEQUENCE</scope>
</reference>
<keyword evidence="3" id="KW-1185">Reference proteome</keyword>
<protein>
    <submittedName>
        <fullName evidence="2">Uncharacterized protein</fullName>
    </submittedName>
</protein>
<dbReference type="AlphaFoldDB" id="A0A3P8VKV2"/>
<evidence type="ECO:0000313" key="2">
    <source>
        <dbReference type="Ensembl" id="ENSCSEP00000013861.1"/>
    </source>
</evidence>
<dbReference type="OMA" id="VECPPTH"/>
<feature type="compositionally biased region" description="Basic residues" evidence="1">
    <location>
        <begin position="1"/>
        <end position="11"/>
    </location>
</feature>
<proteinExistence type="predicted"/>
<feature type="compositionally biased region" description="Acidic residues" evidence="1">
    <location>
        <begin position="59"/>
        <end position="70"/>
    </location>
</feature>
<evidence type="ECO:0000256" key="1">
    <source>
        <dbReference type="SAM" id="MobiDB-lite"/>
    </source>
</evidence>
<dbReference type="Ensembl" id="ENSCSET00000014023.1">
    <property type="protein sequence ID" value="ENSCSEP00000013861.1"/>
    <property type="gene ID" value="ENSCSEG00000008915.1"/>
</dbReference>
<reference evidence="2" key="3">
    <citation type="submission" date="2025-09" db="UniProtKB">
        <authorList>
            <consortium name="Ensembl"/>
        </authorList>
    </citation>
    <scope>IDENTIFICATION</scope>
</reference>
<name>A0A3P8VKV2_CYNSE</name>
<dbReference type="STRING" id="244447.ENSCSEP00000013861"/>
<dbReference type="Proteomes" id="UP000265120">
    <property type="component" value="Chromosome 16"/>
</dbReference>
<feature type="region of interest" description="Disordered" evidence="1">
    <location>
        <begin position="1"/>
        <end position="22"/>
    </location>
</feature>